<evidence type="ECO:0000256" key="4">
    <source>
        <dbReference type="ARBA" id="ARBA00023163"/>
    </source>
</evidence>
<dbReference type="CDD" id="cd12148">
    <property type="entry name" value="fungal_TF_MHR"/>
    <property type="match status" value="1"/>
</dbReference>
<proteinExistence type="predicted"/>
<sequence length="740" mass="81614">MDNDDSSDHHRKRMRVTQACISTKPECTICQEANTICEYARTKKRGPRKGHVHVLEEQVAQLKQQIAQMSGGRQVTPPPLLHDDQSKLLSAPYISPDSTQRRIEAAYGLPPREIVLELVDIFFKHLNVVIPIAHRGKFVEALENDTISLPLLWSVLAKAARYCTHPGILSDPPYLVSERFASKAKSLIDDTLLEPTLENIQFWGILACLEYGHGQASKAWTYVEIAVRFCQELELHKEEALSTPIIAEDGTVDLVAMATRRRIFWSIVCIDILATAGTSRPKGFRKADIDSAPPSIPECMIMREPKFSNISVGGDLIANESLMGVSQQFMRVVQIFGEVNSVIERAKTSSSSAVVWPPMPEFTALESCLRAWKEGLPERFDFTPSNIEYHTQNASLMYFNLWLSMWSLWSSALILMHRGSLAYSDIRPGDVDQTTYISIQHSIDLCKNSMRIATGVIQAVCDYCGEYGLPFLGYGAYIFATVVMTSTFSKGPEASRKSNRALQILHTLNANLAPYWPLCERLSSMTRDLLITHSQMYQPQQQQQSSSSIEESVTSNSSLLKPPPPPPTVPFLSPNDNDNASRSFIASPCGTISTIDPTATTATTPTASAIPPSAGGYLPSLNVSSSTSQLQAPPQQPSSMPIKGGDLNNLLIPGVINFDSLDFLYDTELYGQLMFDDRPSSAASSPAHLNIPTYSTMAQQGPSATTFNPSSSSQRPTIQQRRGATMLYGLQAARQPPVMQ</sequence>
<comment type="subcellular location">
    <subcellularLocation>
        <location evidence="1">Nucleus</location>
    </subcellularLocation>
</comment>
<dbReference type="InterPro" id="IPR007219">
    <property type="entry name" value="XnlR_reg_dom"/>
</dbReference>
<evidence type="ECO:0000256" key="6">
    <source>
        <dbReference type="SAM" id="MobiDB-lite"/>
    </source>
</evidence>
<keyword evidence="9" id="KW-1185">Reference proteome</keyword>
<reference evidence="8" key="1">
    <citation type="submission" date="2013-08" db="EMBL/GenBank/DDBJ databases">
        <title>Gene expansion shapes genome architecture in the human pathogen Lichtheimia corymbifera: an evolutionary genomics analysis in the ancient terrestrial Mucorales (Mucoromycotina).</title>
        <authorList>
            <person name="Schwartze V.U."/>
            <person name="Winter S."/>
            <person name="Shelest E."/>
            <person name="Marcet-Houben M."/>
            <person name="Horn F."/>
            <person name="Wehner S."/>
            <person name="Hoffmann K."/>
            <person name="Riege K."/>
            <person name="Sammeth M."/>
            <person name="Nowrousian M."/>
            <person name="Valiante V."/>
            <person name="Linde J."/>
            <person name="Jacobsen I.D."/>
            <person name="Marz M."/>
            <person name="Brakhage A.A."/>
            <person name="Gabaldon T."/>
            <person name="Bocker S."/>
            <person name="Voigt K."/>
        </authorList>
    </citation>
    <scope>NUCLEOTIDE SEQUENCE [LARGE SCALE GENOMIC DNA]</scope>
    <source>
        <strain evidence="8">FSU 9682</strain>
    </source>
</reference>
<name>A0A068SCG7_9FUNG</name>
<dbReference type="OrthoDB" id="2123952at2759"/>
<dbReference type="GO" id="GO:0006351">
    <property type="term" value="P:DNA-templated transcription"/>
    <property type="evidence" value="ECO:0007669"/>
    <property type="project" value="InterPro"/>
</dbReference>
<dbReference type="Proteomes" id="UP000027586">
    <property type="component" value="Unassembled WGS sequence"/>
</dbReference>
<dbReference type="AlphaFoldDB" id="A0A068SCG7"/>
<accession>A0A068SCG7</accession>
<dbReference type="EMBL" id="CBTN010000082">
    <property type="protein sequence ID" value="CDH60053.1"/>
    <property type="molecule type" value="Genomic_DNA"/>
</dbReference>
<evidence type="ECO:0000259" key="7">
    <source>
        <dbReference type="SMART" id="SM00906"/>
    </source>
</evidence>
<dbReference type="STRING" id="1263082.A0A068SCG7"/>
<evidence type="ECO:0000256" key="1">
    <source>
        <dbReference type="ARBA" id="ARBA00004123"/>
    </source>
</evidence>
<evidence type="ECO:0000313" key="9">
    <source>
        <dbReference type="Proteomes" id="UP000027586"/>
    </source>
</evidence>
<feature type="compositionally biased region" description="Low complexity" evidence="6">
    <location>
        <begin position="536"/>
        <end position="560"/>
    </location>
</feature>
<dbReference type="GO" id="GO:0008270">
    <property type="term" value="F:zinc ion binding"/>
    <property type="evidence" value="ECO:0007669"/>
    <property type="project" value="InterPro"/>
</dbReference>
<keyword evidence="3" id="KW-0805">Transcription regulation</keyword>
<keyword evidence="2" id="KW-0479">Metal-binding</keyword>
<evidence type="ECO:0000256" key="5">
    <source>
        <dbReference type="ARBA" id="ARBA00023242"/>
    </source>
</evidence>
<feature type="region of interest" description="Disordered" evidence="6">
    <location>
        <begin position="536"/>
        <end position="585"/>
    </location>
</feature>
<dbReference type="VEuPathDB" id="FungiDB:LCOR_10851.1"/>
<protein>
    <recommendedName>
        <fullName evidence="7">Xylanolytic transcriptional activator regulatory domain-containing protein</fullName>
    </recommendedName>
</protein>
<evidence type="ECO:0000256" key="3">
    <source>
        <dbReference type="ARBA" id="ARBA00023015"/>
    </source>
</evidence>
<dbReference type="PANTHER" id="PTHR47338">
    <property type="entry name" value="ZN(II)2CYS6 TRANSCRIPTION FACTOR (EUROFUNG)-RELATED"/>
    <property type="match status" value="1"/>
</dbReference>
<feature type="compositionally biased region" description="Polar residues" evidence="6">
    <location>
        <begin position="575"/>
        <end position="584"/>
    </location>
</feature>
<dbReference type="GO" id="GO:0003677">
    <property type="term" value="F:DNA binding"/>
    <property type="evidence" value="ECO:0007669"/>
    <property type="project" value="InterPro"/>
</dbReference>
<comment type="caution">
    <text evidence="8">The sequence shown here is derived from an EMBL/GenBank/DDBJ whole genome shotgun (WGS) entry which is preliminary data.</text>
</comment>
<dbReference type="GO" id="GO:0005634">
    <property type="term" value="C:nucleus"/>
    <property type="evidence" value="ECO:0007669"/>
    <property type="project" value="UniProtKB-SubCell"/>
</dbReference>
<feature type="region of interest" description="Disordered" evidence="6">
    <location>
        <begin position="596"/>
        <end position="615"/>
    </location>
</feature>
<keyword evidence="5" id="KW-0539">Nucleus</keyword>
<dbReference type="InterPro" id="IPR050815">
    <property type="entry name" value="TF_fung"/>
</dbReference>
<dbReference type="GO" id="GO:0000981">
    <property type="term" value="F:DNA-binding transcription factor activity, RNA polymerase II-specific"/>
    <property type="evidence" value="ECO:0007669"/>
    <property type="project" value="InterPro"/>
</dbReference>
<dbReference type="InterPro" id="IPR036864">
    <property type="entry name" value="Zn2-C6_fun-type_DNA-bd_sf"/>
</dbReference>
<feature type="region of interest" description="Disordered" evidence="6">
    <location>
        <begin position="621"/>
        <end position="642"/>
    </location>
</feature>
<keyword evidence="4" id="KW-0804">Transcription</keyword>
<feature type="domain" description="Xylanolytic transcriptional activator regulatory" evidence="7">
    <location>
        <begin position="219"/>
        <end position="300"/>
    </location>
</feature>
<dbReference type="SMART" id="SM00906">
    <property type="entry name" value="Fungal_trans"/>
    <property type="match status" value="1"/>
</dbReference>
<evidence type="ECO:0000313" key="8">
    <source>
        <dbReference type="EMBL" id="CDH60053.1"/>
    </source>
</evidence>
<organism evidence="8 9">
    <name type="scientific">Lichtheimia corymbifera JMRC:FSU:9682</name>
    <dbReference type="NCBI Taxonomy" id="1263082"/>
    <lineage>
        <taxon>Eukaryota</taxon>
        <taxon>Fungi</taxon>
        <taxon>Fungi incertae sedis</taxon>
        <taxon>Mucoromycota</taxon>
        <taxon>Mucoromycotina</taxon>
        <taxon>Mucoromycetes</taxon>
        <taxon>Mucorales</taxon>
        <taxon>Lichtheimiaceae</taxon>
        <taxon>Lichtheimia</taxon>
    </lineage>
</organism>
<dbReference type="PANTHER" id="PTHR47338:SF5">
    <property type="entry name" value="ZN(II)2CYS6 TRANSCRIPTION FACTOR (EUROFUNG)"/>
    <property type="match status" value="1"/>
</dbReference>
<dbReference type="Gene3D" id="4.10.240.10">
    <property type="entry name" value="Zn(2)-C6 fungal-type DNA-binding domain"/>
    <property type="match status" value="1"/>
</dbReference>
<dbReference type="Pfam" id="PF04082">
    <property type="entry name" value="Fungal_trans"/>
    <property type="match status" value="1"/>
</dbReference>
<feature type="compositionally biased region" description="Low complexity" evidence="6">
    <location>
        <begin position="624"/>
        <end position="641"/>
    </location>
</feature>
<feature type="region of interest" description="Disordered" evidence="6">
    <location>
        <begin position="698"/>
        <end position="719"/>
    </location>
</feature>
<gene>
    <name evidence="8" type="ORF">LCOR_10851.1</name>
</gene>
<feature type="compositionally biased region" description="Low complexity" evidence="6">
    <location>
        <begin position="596"/>
        <end position="614"/>
    </location>
</feature>
<evidence type="ECO:0000256" key="2">
    <source>
        <dbReference type="ARBA" id="ARBA00022723"/>
    </source>
</evidence>